<organism evidence="2 3">
    <name type="scientific">Leifsonia naganoensis</name>
    <dbReference type="NCBI Taxonomy" id="150025"/>
    <lineage>
        <taxon>Bacteria</taxon>
        <taxon>Bacillati</taxon>
        <taxon>Actinomycetota</taxon>
        <taxon>Actinomycetes</taxon>
        <taxon>Micrococcales</taxon>
        <taxon>Microbacteriaceae</taxon>
        <taxon>Leifsonia</taxon>
    </lineage>
</organism>
<reference evidence="2 3" key="1">
    <citation type="submission" date="2020-07" db="EMBL/GenBank/DDBJ databases">
        <title>Sequencing the genomes of 1000 actinobacteria strains.</title>
        <authorList>
            <person name="Klenk H.-P."/>
        </authorList>
    </citation>
    <scope>NUCLEOTIDE SEQUENCE [LARGE SCALE GENOMIC DNA]</scope>
    <source>
        <strain evidence="2 3">DSM 15166</strain>
    </source>
</reference>
<protein>
    <submittedName>
        <fullName evidence="2">Uncharacterized protein</fullName>
    </submittedName>
</protein>
<sequence length="93" mass="9919">MVVPRRVLEVFVRYILPALGILLGTGFGAYALGLLGADHLTAATRTSFLVASALCLAAAILLAVLANRRSQREQWHADRAGNEIHHPSGEGES</sequence>
<accession>A0A853DYI2</accession>
<feature type="transmembrane region" description="Helical" evidence="1">
    <location>
        <begin position="12"/>
        <end position="35"/>
    </location>
</feature>
<evidence type="ECO:0000256" key="1">
    <source>
        <dbReference type="SAM" id="Phobius"/>
    </source>
</evidence>
<dbReference type="EMBL" id="JACCHJ010000001">
    <property type="protein sequence ID" value="NYK11750.1"/>
    <property type="molecule type" value="Genomic_DNA"/>
</dbReference>
<gene>
    <name evidence="2" type="ORF">HNR14_003631</name>
</gene>
<keyword evidence="1" id="KW-0472">Membrane</keyword>
<comment type="caution">
    <text evidence="2">The sequence shown here is derived from an EMBL/GenBank/DDBJ whole genome shotgun (WGS) entry which is preliminary data.</text>
</comment>
<evidence type="ECO:0000313" key="2">
    <source>
        <dbReference type="EMBL" id="NYK11750.1"/>
    </source>
</evidence>
<feature type="transmembrane region" description="Helical" evidence="1">
    <location>
        <begin position="47"/>
        <end position="66"/>
    </location>
</feature>
<name>A0A853DYI2_9MICO</name>
<keyword evidence="3" id="KW-1185">Reference proteome</keyword>
<dbReference type="AlphaFoldDB" id="A0A853DYI2"/>
<proteinExistence type="predicted"/>
<keyword evidence="1" id="KW-0812">Transmembrane</keyword>
<keyword evidence="1" id="KW-1133">Transmembrane helix</keyword>
<dbReference type="Proteomes" id="UP000521075">
    <property type="component" value="Unassembled WGS sequence"/>
</dbReference>
<evidence type="ECO:0000313" key="3">
    <source>
        <dbReference type="Proteomes" id="UP000521075"/>
    </source>
</evidence>